<protein>
    <submittedName>
        <fullName evidence="6">HTH-type transcriptional repressor NicS</fullName>
    </submittedName>
</protein>
<dbReference type="Pfam" id="PF00440">
    <property type="entry name" value="TetR_N"/>
    <property type="match status" value="1"/>
</dbReference>
<dbReference type="InterPro" id="IPR036271">
    <property type="entry name" value="Tet_transcr_reg_TetR-rel_C_sf"/>
</dbReference>
<dbReference type="Proteomes" id="UP000368474">
    <property type="component" value="Unassembled WGS sequence"/>
</dbReference>
<dbReference type="RefSeq" id="WP_150565183.1">
    <property type="nucleotide sequence ID" value="NZ_CABPSD010000001.1"/>
</dbReference>
<name>A0A5E4RRU4_9BURK</name>
<dbReference type="GO" id="GO:0000976">
    <property type="term" value="F:transcription cis-regulatory region binding"/>
    <property type="evidence" value="ECO:0007669"/>
    <property type="project" value="TreeGrafter"/>
</dbReference>
<organism evidence="6 7">
    <name type="scientific">Pandoraea morbifera</name>
    <dbReference type="NCBI Taxonomy" id="2508300"/>
    <lineage>
        <taxon>Bacteria</taxon>
        <taxon>Pseudomonadati</taxon>
        <taxon>Pseudomonadota</taxon>
        <taxon>Betaproteobacteria</taxon>
        <taxon>Burkholderiales</taxon>
        <taxon>Burkholderiaceae</taxon>
        <taxon>Pandoraea</taxon>
    </lineage>
</organism>
<dbReference type="GO" id="GO:0003700">
    <property type="term" value="F:DNA-binding transcription factor activity"/>
    <property type="evidence" value="ECO:0007669"/>
    <property type="project" value="TreeGrafter"/>
</dbReference>
<feature type="DNA-binding region" description="H-T-H motif" evidence="4">
    <location>
        <begin position="39"/>
        <end position="58"/>
    </location>
</feature>
<dbReference type="Gene3D" id="1.10.357.10">
    <property type="entry name" value="Tetracycline Repressor, domain 2"/>
    <property type="match status" value="1"/>
</dbReference>
<evidence type="ECO:0000256" key="2">
    <source>
        <dbReference type="ARBA" id="ARBA00023125"/>
    </source>
</evidence>
<evidence type="ECO:0000256" key="1">
    <source>
        <dbReference type="ARBA" id="ARBA00023015"/>
    </source>
</evidence>
<feature type="domain" description="HTH tetR-type" evidence="5">
    <location>
        <begin position="16"/>
        <end position="76"/>
    </location>
</feature>
<dbReference type="PROSITE" id="PS50977">
    <property type="entry name" value="HTH_TETR_2"/>
    <property type="match status" value="1"/>
</dbReference>
<dbReference type="EMBL" id="CABPSD010000001">
    <property type="protein sequence ID" value="VVD66136.1"/>
    <property type="molecule type" value="Genomic_DNA"/>
</dbReference>
<evidence type="ECO:0000313" key="7">
    <source>
        <dbReference type="Proteomes" id="UP000368474"/>
    </source>
</evidence>
<sequence length="233" mass="25103">MTATPTTRGRRPKHLPDGRAALLGAAIHAFSQHGYDGANLRGIARAAKVDASLVRVHFGSKEQLWRACVDTLEAALAEPAERLRALSIDTSRPVTDRLKEAIEIIAAHAVQHPEHKQFIAQHASETGDRGAILHGHLVMPVYDCMEPLIEQGMAAGVVRAEHPAMYFCLLVHALHPPPGSPVLMQLIAPQVGGDAFAPALIHQVEMLFFAPPASPPCEGLLAHLRNKPDSKQG</sequence>
<evidence type="ECO:0000256" key="4">
    <source>
        <dbReference type="PROSITE-ProRule" id="PRU00335"/>
    </source>
</evidence>
<dbReference type="InterPro" id="IPR050109">
    <property type="entry name" value="HTH-type_TetR-like_transc_reg"/>
</dbReference>
<dbReference type="SUPFAM" id="SSF48498">
    <property type="entry name" value="Tetracyclin repressor-like, C-terminal domain"/>
    <property type="match status" value="1"/>
</dbReference>
<dbReference type="PANTHER" id="PTHR30055">
    <property type="entry name" value="HTH-TYPE TRANSCRIPTIONAL REGULATOR RUTR"/>
    <property type="match status" value="1"/>
</dbReference>
<dbReference type="PRINTS" id="PR00455">
    <property type="entry name" value="HTHTETR"/>
</dbReference>
<dbReference type="SUPFAM" id="SSF46689">
    <property type="entry name" value="Homeodomain-like"/>
    <property type="match status" value="1"/>
</dbReference>
<evidence type="ECO:0000313" key="6">
    <source>
        <dbReference type="EMBL" id="VVD66136.1"/>
    </source>
</evidence>
<keyword evidence="1" id="KW-0805">Transcription regulation</keyword>
<dbReference type="InterPro" id="IPR001647">
    <property type="entry name" value="HTH_TetR"/>
</dbReference>
<reference evidence="6 7" key="1">
    <citation type="submission" date="2019-08" db="EMBL/GenBank/DDBJ databases">
        <authorList>
            <person name="Peeters C."/>
        </authorList>
    </citation>
    <scope>NUCLEOTIDE SEQUENCE [LARGE SCALE GENOMIC DNA]</scope>
    <source>
        <strain evidence="6 7">LMG 31116</strain>
    </source>
</reference>
<keyword evidence="7" id="KW-1185">Reference proteome</keyword>
<proteinExistence type="predicted"/>
<evidence type="ECO:0000259" key="5">
    <source>
        <dbReference type="PROSITE" id="PS50977"/>
    </source>
</evidence>
<dbReference type="PANTHER" id="PTHR30055:SF234">
    <property type="entry name" value="HTH-TYPE TRANSCRIPTIONAL REGULATOR BETI"/>
    <property type="match status" value="1"/>
</dbReference>
<keyword evidence="3" id="KW-0804">Transcription</keyword>
<dbReference type="AlphaFoldDB" id="A0A5E4RRU4"/>
<accession>A0A5E4RRU4</accession>
<dbReference type="InterPro" id="IPR009057">
    <property type="entry name" value="Homeodomain-like_sf"/>
</dbReference>
<evidence type="ECO:0000256" key="3">
    <source>
        <dbReference type="ARBA" id="ARBA00023163"/>
    </source>
</evidence>
<gene>
    <name evidence="6" type="primary">nicS_3</name>
    <name evidence="6" type="ORF">PMO31116_00357</name>
</gene>
<keyword evidence="2 4" id="KW-0238">DNA-binding</keyword>